<dbReference type="STRING" id="320787.CA2015_3416"/>
<dbReference type="PATRIC" id="fig|320787.5.peg.3738"/>
<dbReference type="EMBL" id="CP012040">
    <property type="protein sequence ID" value="AKP52805.1"/>
    <property type="molecule type" value="Genomic_DNA"/>
</dbReference>
<sequence length="262" mass="30323">MLKIYLTLPLIFFCWLFLVNISSAQSSGDIWLSTGIQNLSSRDEGFSLMKYKGNKTTSTVGFNLSKRNKTQWFQGDFSYGVLTNQVGGTLNEMGVNFITHTFYHKVKSPDRGLHWGWANKNTFHIRSHNNFSNYNFRYDYFSALGPSVRYILPFVWKKKSFVWQNGANWQLIGLQVKSGYIGAEPEDYLKGESLANNFFNTVRPFIPVKDLDLGFSSSLFWKLPTNNQLGIRYQYNYSKLSGIKVVHRLDQSLELVLNVRLW</sequence>
<dbReference type="AlphaFoldDB" id="A0A0H4PID0"/>
<dbReference type="OrthoDB" id="838806at2"/>
<protein>
    <recommendedName>
        <fullName evidence="3">Outer membrane protein beta-barrel domain-containing protein</fullName>
    </recommendedName>
</protein>
<accession>A0A0H4PID0</accession>
<organism evidence="1 2">
    <name type="scientific">Cyclobacterium amurskyense</name>
    <dbReference type="NCBI Taxonomy" id="320787"/>
    <lineage>
        <taxon>Bacteria</taxon>
        <taxon>Pseudomonadati</taxon>
        <taxon>Bacteroidota</taxon>
        <taxon>Cytophagia</taxon>
        <taxon>Cytophagales</taxon>
        <taxon>Cyclobacteriaceae</taxon>
        <taxon>Cyclobacterium</taxon>
    </lineage>
</organism>
<keyword evidence="2" id="KW-1185">Reference proteome</keyword>
<dbReference type="RefSeq" id="WP_048642983.1">
    <property type="nucleotide sequence ID" value="NZ_CAXBGM010000079.1"/>
</dbReference>
<evidence type="ECO:0000313" key="2">
    <source>
        <dbReference type="Proteomes" id="UP000036520"/>
    </source>
</evidence>
<reference evidence="1 2" key="1">
    <citation type="submission" date="2015-07" db="EMBL/GenBank/DDBJ databases">
        <authorList>
            <person name="Kim K.M."/>
        </authorList>
    </citation>
    <scope>NUCLEOTIDE SEQUENCE [LARGE SCALE GENOMIC DNA]</scope>
    <source>
        <strain evidence="1 2">KCTC 12363</strain>
    </source>
</reference>
<proteinExistence type="predicted"/>
<name>A0A0H4PID0_9BACT</name>
<gene>
    <name evidence="1" type="ORF">CA2015_3416</name>
</gene>
<evidence type="ECO:0008006" key="3">
    <source>
        <dbReference type="Google" id="ProtNLM"/>
    </source>
</evidence>
<dbReference type="KEGG" id="camu:CA2015_3416"/>
<dbReference type="Proteomes" id="UP000036520">
    <property type="component" value="Chromosome"/>
</dbReference>
<evidence type="ECO:0000313" key="1">
    <source>
        <dbReference type="EMBL" id="AKP52805.1"/>
    </source>
</evidence>